<reference evidence="1" key="1">
    <citation type="submission" date="2020-05" db="EMBL/GenBank/DDBJ databases">
        <title>Large-scale comparative analyses of tick genomes elucidate their genetic diversity and vector capacities.</title>
        <authorList>
            <person name="Jia N."/>
            <person name="Wang J."/>
            <person name="Shi W."/>
            <person name="Du L."/>
            <person name="Sun Y."/>
            <person name="Zhan W."/>
            <person name="Jiang J."/>
            <person name="Wang Q."/>
            <person name="Zhang B."/>
            <person name="Ji P."/>
            <person name="Sakyi L.B."/>
            <person name="Cui X."/>
            <person name="Yuan T."/>
            <person name="Jiang B."/>
            <person name="Yang W."/>
            <person name="Lam T.T.-Y."/>
            <person name="Chang Q."/>
            <person name="Ding S."/>
            <person name="Wang X."/>
            <person name="Zhu J."/>
            <person name="Ruan X."/>
            <person name="Zhao L."/>
            <person name="Wei J."/>
            <person name="Que T."/>
            <person name="Du C."/>
            <person name="Cheng J."/>
            <person name="Dai P."/>
            <person name="Han X."/>
            <person name="Huang E."/>
            <person name="Gao Y."/>
            <person name="Liu J."/>
            <person name="Shao H."/>
            <person name="Ye R."/>
            <person name="Li L."/>
            <person name="Wei W."/>
            <person name="Wang X."/>
            <person name="Wang C."/>
            <person name="Yang T."/>
            <person name="Huo Q."/>
            <person name="Li W."/>
            <person name="Guo W."/>
            <person name="Chen H."/>
            <person name="Zhou L."/>
            <person name="Ni X."/>
            <person name="Tian J."/>
            <person name="Zhou Y."/>
            <person name="Sheng Y."/>
            <person name="Liu T."/>
            <person name="Pan Y."/>
            <person name="Xia L."/>
            <person name="Li J."/>
            <person name="Zhao F."/>
            <person name="Cao W."/>
        </authorList>
    </citation>
    <scope>NUCLEOTIDE SEQUENCE</scope>
    <source>
        <strain evidence="1">Hyas-2018</strain>
    </source>
</reference>
<keyword evidence="2" id="KW-1185">Reference proteome</keyword>
<gene>
    <name evidence="1" type="ORF">HPB50_020281</name>
</gene>
<name>A0ACB7RPV8_HYAAI</name>
<sequence>MNVPAFTKGSKYYFQFKDQPPDDNRSDSRTREADLLLPEDPSVNNTEELKARAQELERLLEQEHQCNTALREKKELDHILKLERNYNSELRDHCDELKEMHKEQQRNTRLCDALLDNSAFEEAVKALPMKQQQQVKAHFAAAKRKSTKGMKYESEWALECLIMSMKSQHLYEHIHKNNIMVLPSRTSLHRYLKHYRSRFGLSKKVFAAVAEKTKSMDLFQHYGGLLIDKIKLSEHLSLGPDGTSEDFVDLGNFTPEIERSVM</sequence>
<proteinExistence type="predicted"/>
<comment type="caution">
    <text evidence="1">The sequence shown here is derived from an EMBL/GenBank/DDBJ whole genome shotgun (WGS) entry which is preliminary data.</text>
</comment>
<protein>
    <submittedName>
        <fullName evidence="1">Uncharacterized protein</fullName>
    </submittedName>
</protein>
<organism evidence="1 2">
    <name type="scientific">Hyalomma asiaticum</name>
    <name type="common">Tick</name>
    <dbReference type="NCBI Taxonomy" id="266040"/>
    <lineage>
        <taxon>Eukaryota</taxon>
        <taxon>Metazoa</taxon>
        <taxon>Ecdysozoa</taxon>
        <taxon>Arthropoda</taxon>
        <taxon>Chelicerata</taxon>
        <taxon>Arachnida</taxon>
        <taxon>Acari</taxon>
        <taxon>Parasitiformes</taxon>
        <taxon>Ixodida</taxon>
        <taxon>Ixodoidea</taxon>
        <taxon>Ixodidae</taxon>
        <taxon>Hyalomminae</taxon>
        <taxon>Hyalomma</taxon>
    </lineage>
</organism>
<evidence type="ECO:0000313" key="1">
    <source>
        <dbReference type="EMBL" id="KAH6922942.1"/>
    </source>
</evidence>
<evidence type="ECO:0000313" key="2">
    <source>
        <dbReference type="Proteomes" id="UP000821845"/>
    </source>
</evidence>
<dbReference type="Proteomes" id="UP000821845">
    <property type="component" value="Chromosome 9"/>
</dbReference>
<accession>A0ACB7RPV8</accession>
<dbReference type="EMBL" id="CM023489">
    <property type="protein sequence ID" value="KAH6922942.1"/>
    <property type="molecule type" value="Genomic_DNA"/>
</dbReference>